<feature type="compositionally biased region" description="Polar residues" evidence="1">
    <location>
        <begin position="1663"/>
        <end position="1673"/>
    </location>
</feature>
<feature type="region of interest" description="Disordered" evidence="1">
    <location>
        <begin position="1531"/>
        <end position="1611"/>
    </location>
</feature>
<feature type="compositionally biased region" description="Basic and acidic residues" evidence="1">
    <location>
        <begin position="906"/>
        <end position="917"/>
    </location>
</feature>
<name>A0A0D9QKT8_PLAFR</name>
<feature type="compositionally biased region" description="Basic and acidic residues" evidence="1">
    <location>
        <begin position="473"/>
        <end position="494"/>
    </location>
</feature>
<feature type="region of interest" description="Disordered" evidence="1">
    <location>
        <begin position="664"/>
        <end position="697"/>
    </location>
</feature>
<feature type="compositionally biased region" description="Basic and acidic residues" evidence="1">
    <location>
        <begin position="1041"/>
        <end position="1054"/>
    </location>
</feature>
<feature type="region of interest" description="Disordered" evidence="1">
    <location>
        <begin position="2176"/>
        <end position="2195"/>
    </location>
</feature>
<feature type="compositionally biased region" description="Polar residues" evidence="1">
    <location>
        <begin position="175"/>
        <end position="209"/>
    </location>
</feature>
<feature type="compositionally biased region" description="Basic and acidic residues" evidence="1">
    <location>
        <begin position="409"/>
        <end position="449"/>
    </location>
</feature>
<feature type="region of interest" description="Disordered" evidence="1">
    <location>
        <begin position="1"/>
        <end position="97"/>
    </location>
</feature>
<dbReference type="Proteomes" id="UP000054561">
    <property type="component" value="Unassembled WGS sequence"/>
</dbReference>
<feature type="compositionally biased region" description="Basic and acidic residues" evidence="1">
    <location>
        <begin position="1599"/>
        <end position="1611"/>
    </location>
</feature>
<dbReference type="GeneID" id="24269293"/>
<sequence>MHSDQMDIHNSREGAHCKSKMDNKKAQVKEMLHEKKVGSKRGSKKGSKGGSKMGTAKNSQARTPKRSHLKSTPKEKSNLKTVIHSGGKSFKKKKKKLKKKYEHIHTVSDNKDEHVKALLNIHHNSHHGDTDEQENSISLNNCNGTKYVCARLQEGDLNGVNLAPNDEEKTEDNFRTNGENFINPAWSNHNRSNDTCPSRVTIDSQSSGPARNDQVADGGEDSAGGDHNKHDNEDDADDESSQCPSEKFKDSPSENLPPPHVQEMHKINPVLEETHSRIVKHIIGQPDIKHNLSSASDVCSCSGVEEANPRTLVKNVDNTNDEVEGCRTESFAEGISQDGGGDGGAVNDGDDDAGEGGHPGEDVISGDGEEINKGNLKEPLMEASNEVDPHEAKDVWGGSTHMDALEEGEIGRETSGDYHPEEDKGEMGNPPSEERFNGLCSEERGDIDSSRGGVSGEQVSGDMSVAGDVQQQRGDENGHGKEYQGEERQVESYRPEQGTPAITPPEEKFDWRKILSYNMDTSNGGQGEMEKLNRLISFRDSAEKYLQSYINSFLNDFFLMSSYLPYLHYYDQNTYDKKEMNFLKIVTHYMDHFHCNKKMSKQIRDFKNDFINSPLNEKIKYVDEFPFLKLSEMCTDRVKGQFLKEKWVENNFLQIGLNEFGSPVAQERKQQKGEEEDNHSQVEETHDAKDSLERRPLKEPIKEEQAYLFPSVKETNPNGCRPKTYHQMGEKWNNDILCEKIISAPFLKQGEISNGDFRTKMKTMVHSLDDSGRTFIQLSDTQKKMDHASGSYRSHSKHFIRKHLNTVVRNKLFTVLHLTDAKYREKIHINNEDRHIINNISFYKNKINRLYAYLMTCTLMDHSPNFTKPHISWNGGSDVKGEPRDDLPSDITPSKSDSLRSSSTEIHTKNELQEKDSGSPNSWKTVYNLIKISDEFVKNNASTQKNKIPRNCSRESLSKDMDILTRIILQDGAYISAPRVVGQNGKGSYISTLSNKAKRLSSYPVECGVEEWAIHNGKGALEVLADGATCFPHVTSKLDEAGNETLDKSEEVRGGGDLQCGPRERRGKRRTSGLSEGDQVNHSVQNRLEQRPEARGNLQLPVKKKKTDDSKFQLSPDLQFIYDAYNNGEQIIVVHNKKQGLHNLDKCTKITRVSKRSLFHANDLGQNGGGPAKGIPSTVYKSQMGYAKNTNGANLPISNSSHMAYSYYAQSPYDNNMAFMRNDLFRQRNGEGTDRGYSKGSLGGTNGTHIINSNHNMLMNYTIEHLSKLDNVQNRINCVDSNNILVNNSSVEFTKCTNLTNAFNPQYVPGALNYMNGINSSVHNYSKGNLKGISYCMNRNNVSNYLTVSNNCLNQFDNFSHNMYNQMGNTNPFLYEQMQRESNTLMNQNGYPHFALTNNYFSHATNSFTQNGQDGGNNCGSYYQPHENMSYTNQGQQNVANNVDRGTVHIDASKQMQQPCVDLPNRTSDNHFAGVTQDGTDSANPQHKPSSEHMVEKDNNEDAMGVVNQLEGKQQGYLNDVSQDLNCTHTGSTTSGECKGGDDHREVNEKSYPPKEINELLGDGSKHVVNTDVGGKNHQQCDGNEPNGDEQASNITETGEDHLKRDVKKSSDYNDYIHDKLEVEKESPLNSNNNSSQNSGPDTGGSAPGVEDAGEGKEEGDNCPSTEGTNSHVDTYPEGTINGDTGVRSVDGDKHDGSASPNATDTDPHIDSAYHPSNNVTPPLQKKNHSHEDNTTSEQVADHPNTSSNNDEHACSTKVQHVINTSKGVKDPVHNTHLVNNDIGYFNMKNQPPNNNHCGSIANLDMGAPLVEANRDTSYYGGSSPFGGNGEEKSININKTHSFFNENEMGAPMDDAHIRDSVMNGMGGSSPLNSRSTGIDINKSNHMNSIVVSINNTGNETKYKMTEEMVNRMRQADAYQPPYGHYQLSDPDTSMANLYKQFSVNGIMPPPSYHNGRNNNMKNYQSAEMRNNINVHNYNMKKNDNVEMTNEYLSMSPPVNNFPTPYGYLYNYNMGNYFVNGVNWVGLENRTSDRPVRNNVNFTNYNGMFNEYCDGDEEEWDAQQEGSHQGDPQQDSSHQEDDDRSGGSFPSSSNLKKRDKMQKEKKNANMNTNKPQPFGLSASKKKRLGNNGPPTAEKLSELLHEKNLSVPQIAAIYGVHRTTVARWCHNRNVIQKSSSYQGRKKSSSTVGAEYT</sequence>
<feature type="region of interest" description="Disordered" evidence="1">
    <location>
        <begin position="160"/>
        <end position="261"/>
    </location>
</feature>
<protein>
    <submittedName>
        <fullName evidence="2">Uncharacterized protein</fullName>
    </submittedName>
</protein>
<feature type="compositionally biased region" description="Basic and acidic residues" evidence="1">
    <location>
        <begin position="1489"/>
        <end position="1499"/>
    </location>
</feature>
<feature type="compositionally biased region" description="Basic residues" evidence="1">
    <location>
        <begin position="38"/>
        <end position="47"/>
    </location>
</feature>
<feature type="region of interest" description="Disordered" evidence="1">
    <location>
        <begin position="2058"/>
        <end position="2137"/>
    </location>
</feature>
<dbReference type="RefSeq" id="XP_012337012.1">
    <property type="nucleotide sequence ID" value="XM_012481589.1"/>
</dbReference>
<feature type="region of interest" description="Disordered" evidence="1">
    <location>
        <begin position="1467"/>
        <end position="1499"/>
    </location>
</feature>
<feature type="region of interest" description="Disordered" evidence="1">
    <location>
        <begin position="407"/>
        <end position="504"/>
    </location>
</feature>
<feature type="compositionally biased region" description="Polar residues" evidence="1">
    <location>
        <begin position="1736"/>
        <end position="1749"/>
    </location>
</feature>
<gene>
    <name evidence="2" type="ORF">AK88_03979</name>
</gene>
<feature type="region of interest" description="Disordered" evidence="1">
    <location>
        <begin position="332"/>
        <end position="373"/>
    </location>
</feature>
<evidence type="ECO:0000313" key="2">
    <source>
        <dbReference type="EMBL" id="KJP86346.1"/>
    </source>
</evidence>
<dbReference type="OrthoDB" id="372805at2759"/>
<keyword evidence="3" id="KW-1185">Reference proteome</keyword>
<evidence type="ECO:0000313" key="3">
    <source>
        <dbReference type="Proteomes" id="UP000054561"/>
    </source>
</evidence>
<dbReference type="OMA" id="VARWCHN"/>
<accession>A0A0D9QKT8</accession>
<feature type="region of interest" description="Disordered" evidence="1">
    <location>
        <begin position="874"/>
        <end position="920"/>
    </location>
</feature>
<dbReference type="VEuPathDB" id="PlasmoDB:AK88_03979"/>
<feature type="compositionally biased region" description="Gly residues" evidence="1">
    <location>
        <begin position="337"/>
        <end position="346"/>
    </location>
</feature>
<dbReference type="EMBL" id="KQ001695">
    <property type="protein sequence ID" value="KJP86346.1"/>
    <property type="molecule type" value="Genomic_DNA"/>
</dbReference>
<feature type="compositionally biased region" description="Basic and acidic residues" evidence="1">
    <location>
        <begin position="1"/>
        <end position="37"/>
    </location>
</feature>
<feature type="compositionally biased region" description="Polar residues" evidence="1">
    <location>
        <begin position="891"/>
        <end position="905"/>
    </location>
</feature>
<feature type="compositionally biased region" description="Basic and acidic residues" evidence="1">
    <location>
        <begin position="666"/>
        <end position="697"/>
    </location>
</feature>
<feature type="compositionally biased region" description="Low complexity" evidence="1">
    <location>
        <begin position="1628"/>
        <end position="1639"/>
    </location>
</feature>
<feature type="compositionally biased region" description="Basic and acidic residues" evidence="1">
    <location>
        <begin position="1539"/>
        <end position="1558"/>
    </location>
</feature>
<evidence type="ECO:0000256" key="1">
    <source>
        <dbReference type="SAM" id="MobiDB-lite"/>
    </source>
</evidence>
<feature type="compositionally biased region" description="Polar residues" evidence="1">
    <location>
        <begin position="2064"/>
        <end position="2076"/>
    </location>
</feature>
<feature type="compositionally biased region" description="Polar residues" evidence="1">
    <location>
        <begin position="1477"/>
        <end position="1488"/>
    </location>
</feature>
<feature type="region of interest" description="Disordered" evidence="1">
    <location>
        <begin position="1623"/>
        <end position="1755"/>
    </location>
</feature>
<proteinExistence type="predicted"/>
<reference evidence="2 3" key="1">
    <citation type="submission" date="2014-03" db="EMBL/GenBank/DDBJ databases">
        <title>The Genome Sequence of Plasmodium fragile nilgiri.</title>
        <authorList>
            <consortium name="The Broad Institute Genomics Platform"/>
            <consortium name="The Broad Institute Genome Sequencing Center for Infectious Disease"/>
            <person name="Neafsey D."/>
            <person name="Duraisingh M."/>
            <person name="Young S.K."/>
            <person name="Zeng Q."/>
            <person name="Gargeya S."/>
            <person name="Abouelleil A."/>
            <person name="Alvarado L."/>
            <person name="Chapman S.B."/>
            <person name="Gainer-Dewar J."/>
            <person name="Goldberg J."/>
            <person name="Griggs A."/>
            <person name="Gujja S."/>
            <person name="Hansen M."/>
            <person name="Howarth C."/>
            <person name="Imamovic A."/>
            <person name="Larimer J."/>
            <person name="Pearson M."/>
            <person name="Poon T.W."/>
            <person name="Priest M."/>
            <person name="Roberts A."/>
            <person name="Saif S."/>
            <person name="Shea T."/>
            <person name="Sykes S."/>
            <person name="Wortman J."/>
            <person name="Nusbaum C."/>
            <person name="Birren B."/>
        </authorList>
    </citation>
    <scope>NUCLEOTIDE SEQUENCE [LARGE SCALE GENOMIC DNA]</scope>
    <source>
        <strain evidence="3">nilgiri</strain>
    </source>
</reference>
<organism evidence="2 3">
    <name type="scientific">Plasmodium fragile</name>
    <dbReference type="NCBI Taxonomy" id="5857"/>
    <lineage>
        <taxon>Eukaryota</taxon>
        <taxon>Sar</taxon>
        <taxon>Alveolata</taxon>
        <taxon>Apicomplexa</taxon>
        <taxon>Aconoidasida</taxon>
        <taxon>Haemosporida</taxon>
        <taxon>Plasmodiidae</taxon>
        <taxon>Plasmodium</taxon>
        <taxon>Plasmodium (Plasmodium)</taxon>
    </lineage>
</organism>
<feature type="region of interest" description="Disordered" evidence="1">
    <location>
        <begin position="1041"/>
        <end position="1110"/>
    </location>
</feature>
<feature type="compositionally biased region" description="Polar residues" evidence="1">
    <location>
        <begin position="1072"/>
        <end position="1087"/>
    </location>
</feature>